<accession>A0A8X7YVS8</accession>
<dbReference type="AlphaFoldDB" id="A0A8X7YVS8"/>
<keyword evidence="2" id="KW-1185">Reference proteome</keyword>
<protein>
    <submittedName>
        <fullName evidence="1">Uncharacterized protein</fullName>
    </submittedName>
</protein>
<gene>
    <name evidence="1" type="ORF">POTOM_037001</name>
</gene>
<evidence type="ECO:0000313" key="1">
    <source>
        <dbReference type="EMBL" id="KAG6760478.1"/>
    </source>
</evidence>
<organism evidence="1 2">
    <name type="scientific">Populus tomentosa</name>
    <name type="common">Chinese white poplar</name>
    <dbReference type="NCBI Taxonomy" id="118781"/>
    <lineage>
        <taxon>Eukaryota</taxon>
        <taxon>Viridiplantae</taxon>
        <taxon>Streptophyta</taxon>
        <taxon>Embryophyta</taxon>
        <taxon>Tracheophyta</taxon>
        <taxon>Spermatophyta</taxon>
        <taxon>Magnoliopsida</taxon>
        <taxon>eudicotyledons</taxon>
        <taxon>Gunneridae</taxon>
        <taxon>Pentapetalae</taxon>
        <taxon>rosids</taxon>
        <taxon>fabids</taxon>
        <taxon>Malpighiales</taxon>
        <taxon>Salicaceae</taxon>
        <taxon>Saliceae</taxon>
        <taxon>Populus</taxon>
    </lineage>
</organism>
<reference evidence="1" key="1">
    <citation type="journal article" date="2020" name="bioRxiv">
        <title>Hybrid origin of Populus tomentosa Carr. identified through genome sequencing and phylogenomic analysis.</title>
        <authorList>
            <person name="An X."/>
            <person name="Gao K."/>
            <person name="Chen Z."/>
            <person name="Li J."/>
            <person name="Yang X."/>
            <person name="Yang X."/>
            <person name="Zhou J."/>
            <person name="Guo T."/>
            <person name="Zhao T."/>
            <person name="Huang S."/>
            <person name="Miao D."/>
            <person name="Khan W.U."/>
            <person name="Rao P."/>
            <person name="Ye M."/>
            <person name="Lei B."/>
            <person name="Liao W."/>
            <person name="Wang J."/>
            <person name="Ji L."/>
            <person name="Li Y."/>
            <person name="Guo B."/>
            <person name="Mustafa N.S."/>
            <person name="Li S."/>
            <person name="Yun Q."/>
            <person name="Keller S.R."/>
            <person name="Mao J."/>
            <person name="Zhang R."/>
            <person name="Strauss S.H."/>
        </authorList>
    </citation>
    <scope>NUCLEOTIDE SEQUENCE</scope>
    <source>
        <strain evidence="1">GM15</strain>
        <tissue evidence="1">Leaf</tissue>
    </source>
</reference>
<name>A0A8X7YVS8_POPTO</name>
<comment type="caution">
    <text evidence="1">The sequence shown here is derived from an EMBL/GenBank/DDBJ whole genome shotgun (WGS) entry which is preliminary data.</text>
</comment>
<dbReference type="Proteomes" id="UP000886885">
    <property type="component" value="Chromosome 10A"/>
</dbReference>
<evidence type="ECO:0000313" key="2">
    <source>
        <dbReference type="Proteomes" id="UP000886885"/>
    </source>
</evidence>
<dbReference type="EMBL" id="JAAWWB010000019">
    <property type="protein sequence ID" value="KAG6760478.1"/>
    <property type="molecule type" value="Genomic_DNA"/>
</dbReference>
<sequence length="110" mass="11797">MARVLSHPRGRGKTETVLETINAAVHLLRSGLSVRTKRTLDRHEGFADGVSAVLGEPCCLQIPCFVLSNPPWYVCVCVCVCVCTCAIAGVQDGKAKLAAILAELLYNPTE</sequence>
<proteinExistence type="predicted"/>